<evidence type="ECO:0000259" key="2">
    <source>
        <dbReference type="PROSITE" id="PS51480"/>
    </source>
</evidence>
<feature type="domain" description="DhaL" evidence="2">
    <location>
        <begin position="30"/>
        <end position="225"/>
    </location>
</feature>
<dbReference type="PANTHER" id="PTHR33434">
    <property type="entry name" value="DEGV DOMAIN-CONTAINING PROTEIN DR_1986-RELATED"/>
    <property type="match status" value="1"/>
</dbReference>
<evidence type="ECO:0000313" key="3">
    <source>
        <dbReference type="EMBL" id="PRZ05158.1"/>
    </source>
</evidence>
<evidence type="ECO:0000256" key="1">
    <source>
        <dbReference type="SAM" id="MobiDB-lite"/>
    </source>
</evidence>
<gene>
    <name evidence="3" type="ORF">BCL65_108138</name>
</gene>
<dbReference type="Proteomes" id="UP000239895">
    <property type="component" value="Unassembled WGS sequence"/>
</dbReference>
<name>A0ABX5EC53_9MICO</name>
<dbReference type="Gene3D" id="1.25.40.340">
    <property type="match status" value="1"/>
</dbReference>
<dbReference type="InterPro" id="IPR004007">
    <property type="entry name" value="DhaL_dom"/>
</dbReference>
<proteinExistence type="predicted"/>
<evidence type="ECO:0000313" key="4">
    <source>
        <dbReference type="Proteomes" id="UP000239895"/>
    </source>
</evidence>
<dbReference type="Pfam" id="PF02734">
    <property type="entry name" value="Dak2"/>
    <property type="match status" value="1"/>
</dbReference>
<reference evidence="3 4" key="1">
    <citation type="submission" date="2018-03" db="EMBL/GenBank/DDBJ databases">
        <title>Comparative analysis of microorganisms from saline springs in Andes Mountain Range, Colombia.</title>
        <authorList>
            <person name="Rubin E."/>
        </authorList>
    </citation>
    <scope>NUCLEOTIDE SEQUENCE [LARGE SCALE GENOMIC DNA]</scope>
    <source>
        <strain evidence="3 4">CG 23</strain>
    </source>
</reference>
<accession>A0ABX5EC53</accession>
<dbReference type="SMART" id="SM01121">
    <property type="entry name" value="Dak1_2"/>
    <property type="match status" value="1"/>
</dbReference>
<protein>
    <recommendedName>
        <fullName evidence="2">DhaL domain-containing protein</fullName>
    </recommendedName>
</protein>
<dbReference type="InterPro" id="IPR033470">
    <property type="entry name" value="FakA-like_C"/>
</dbReference>
<dbReference type="SMART" id="SM01120">
    <property type="entry name" value="Dak2"/>
    <property type="match status" value="1"/>
</dbReference>
<keyword evidence="4" id="KW-1185">Reference proteome</keyword>
<comment type="caution">
    <text evidence="3">The sequence shown here is derived from an EMBL/GenBank/DDBJ whole genome shotgun (WGS) entry which is preliminary data.</text>
</comment>
<feature type="region of interest" description="Disordered" evidence="1">
    <location>
        <begin position="577"/>
        <end position="600"/>
    </location>
</feature>
<dbReference type="EMBL" id="PVTX01000008">
    <property type="protein sequence ID" value="PRZ05158.1"/>
    <property type="molecule type" value="Genomic_DNA"/>
</dbReference>
<dbReference type="SUPFAM" id="SSF101473">
    <property type="entry name" value="DhaL-like"/>
    <property type="match status" value="1"/>
</dbReference>
<dbReference type="InterPro" id="IPR048394">
    <property type="entry name" value="FakA-like_M"/>
</dbReference>
<organism evidence="3 4">
    <name type="scientific">Isoptericola halotolerans</name>
    <dbReference type="NCBI Taxonomy" id="300560"/>
    <lineage>
        <taxon>Bacteria</taxon>
        <taxon>Bacillati</taxon>
        <taxon>Actinomycetota</taxon>
        <taxon>Actinomycetes</taxon>
        <taxon>Micrococcales</taxon>
        <taxon>Promicromonosporaceae</taxon>
        <taxon>Isoptericola</taxon>
    </lineage>
</organism>
<dbReference type="PANTHER" id="PTHR33434:SF2">
    <property type="entry name" value="FATTY ACID-BINDING PROTEIN TM_1468"/>
    <property type="match status" value="1"/>
</dbReference>
<dbReference type="InterPro" id="IPR050270">
    <property type="entry name" value="DegV_domain_contain"/>
</dbReference>
<dbReference type="InterPro" id="IPR036117">
    <property type="entry name" value="DhaL_dom_sf"/>
</dbReference>
<dbReference type="PROSITE" id="PS51480">
    <property type="entry name" value="DHAL"/>
    <property type="match status" value="1"/>
</dbReference>
<dbReference type="Pfam" id="PF21645">
    <property type="entry name" value="FakA-like_M"/>
    <property type="match status" value="1"/>
</dbReference>
<sequence>MDGAGLNSAGVGLVTATVGGVVQPELLYASVVRAWARGATDALASARTELDGVNVFPVADGDTGTNMYLTVREAGAAIHDADDGASGARLLRLGARAALLQARGNSGVILSEWWRGLALAASRRDSLGVALDVAARSARRAVAHPASGTILTAADSAAAAARHAEAGGMVGPLGAPERLTVLDAARRGAREAALRSVGTLAPLRDAGVLDAGACGLLLILAALAEAQRHAGAASGHDGVSAPEGIMAPVLLDLDLTGYAPADGGADTAVAPPGGHGEVPAADEVELMFVLHRAADAAGFRPGAVADALRADLDEVGNSVVVVGGGAGDATGEDVESVWQAHVHTPELDRALEVARRWSGRGAVSRVHVRHLAVPPADWAVVTTTSAPALATELASGGAVVLLDLDVPPTREDLAQAVLGAGTPHVLVLAPPAVLGDGGLQDAVDALGGRDGVGDGPAAASDVVVVPAASDVHLVTAVAALAGALDAAGSGGEPADVPGVVRGALDRLRAARPAAAAAPTALTRLVSDLGADAGIVALLPDRDVPAAVVDALAEQVAAVAAGADVVVLPTGRAGDHVGIGVEPAEDPGDEPAIGALSGEAW</sequence>